<proteinExistence type="predicted"/>
<protein>
    <submittedName>
        <fullName evidence="1">Uncharacterized protein</fullName>
    </submittedName>
</protein>
<sequence length="368" mass="41071">MEGQSTHSVELDTNVVHPKCSPGSILDPVLFNIFINNLDEGIECTFSRFADDTKLGELAESPQGCAAIQQELDRLESQAERNLMKFNKSKCRVLHLGRNNSVHKYRLGAYLLESSSAERDLVDKKLTMKANGLLGCIKKSVASRLREIILSLYSALVRPHLECYVQFWAPQFKKDKELVERVQQRATKMIKGMECLSYEERLRGLGLFNLGKTEGGSYQCLQISKGDYKPVAATELRWNGAAEDATLIKQRTYQTSHDSPCKPQEADDNLMKFNGAKCKILHLGQGNPQCTGRWDEWIESSPAKKDLGVLVDDKVNMSLQRALAAQKSNCMLTCIKRSVASRSREVILPFCSGEIPPGVLCPALESPT</sequence>
<accession>A0A2I0UKX2</accession>
<evidence type="ECO:0000313" key="2">
    <source>
        <dbReference type="Proteomes" id="UP000233556"/>
    </source>
</evidence>
<dbReference type="AlphaFoldDB" id="A0A2I0UKX2"/>
<gene>
    <name evidence="1" type="ORF">llap_3023</name>
</gene>
<name>A0A2I0UKX2_LIMLA</name>
<dbReference type="OrthoDB" id="419189at2759"/>
<keyword evidence="2" id="KW-1185">Reference proteome</keyword>
<dbReference type="Proteomes" id="UP000233556">
    <property type="component" value="Unassembled WGS sequence"/>
</dbReference>
<reference evidence="2" key="1">
    <citation type="submission" date="2017-11" db="EMBL/GenBank/DDBJ databases">
        <authorList>
            <person name="Lima N.C."/>
            <person name="Parody-Merino A.M."/>
            <person name="Battley P.F."/>
            <person name="Fidler A.E."/>
            <person name="Prosdocimi F."/>
        </authorList>
    </citation>
    <scope>NUCLEOTIDE SEQUENCE [LARGE SCALE GENOMIC DNA]</scope>
</reference>
<evidence type="ECO:0000313" key="1">
    <source>
        <dbReference type="EMBL" id="PKU46706.1"/>
    </source>
</evidence>
<organism evidence="1 2">
    <name type="scientific">Limosa lapponica baueri</name>
    <dbReference type="NCBI Taxonomy" id="1758121"/>
    <lineage>
        <taxon>Eukaryota</taxon>
        <taxon>Metazoa</taxon>
        <taxon>Chordata</taxon>
        <taxon>Craniata</taxon>
        <taxon>Vertebrata</taxon>
        <taxon>Euteleostomi</taxon>
        <taxon>Archelosauria</taxon>
        <taxon>Archosauria</taxon>
        <taxon>Dinosauria</taxon>
        <taxon>Saurischia</taxon>
        <taxon>Theropoda</taxon>
        <taxon>Coelurosauria</taxon>
        <taxon>Aves</taxon>
        <taxon>Neognathae</taxon>
        <taxon>Neoaves</taxon>
        <taxon>Charadriiformes</taxon>
        <taxon>Scolopacidae</taxon>
        <taxon>Limosa</taxon>
    </lineage>
</organism>
<dbReference type="PANTHER" id="PTHR33332">
    <property type="entry name" value="REVERSE TRANSCRIPTASE DOMAIN-CONTAINING PROTEIN"/>
    <property type="match status" value="1"/>
</dbReference>
<reference evidence="2" key="2">
    <citation type="submission" date="2017-12" db="EMBL/GenBank/DDBJ databases">
        <title>Genome sequence of the Bar-tailed Godwit (Limosa lapponica baueri).</title>
        <authorList>
            <person name="Lima N.C.B."/>
            <person name="Parody-Merino A.M."/>
            <person name="Battley P.F."/>
            <person name="Fidler A.E."/>
            <person name="Prosdocimi F."/>
        </authorList>
    </citation>
    <scope>NUCLEOTIDE SEQUENCE [LARGE SCALE GENOMIC DNA]</scope>
</reference>
<dbReference type="EMBL" id="KZ505701">
    <property type="protein sequence ID" value="PKU46706.1"/>
    <property type="molecule type" value="Genomic_DNA"/>
</dbReference>